<reference evidence="3" key="1">
    <citation type="submission" date="2020-10" db="EMBL/GenBank/DDBJ databases">
        <authorList>
            <person name="Gilroy R."/>
        </authorList>
    </citation>
    <scope>NUCLEOTIDE SEQUENCE</scope>
    <source>
        <strain evidence="3">11687</strain>
    </source>
</reference>
<dbReference type="AlphaFoldDB" id="A0A9D1SGJ7"/>
<dbReference type="SMART" id="SM00646">
    <property type="entry name" value="Ami_3"/>
    <property type="match status" value="1"/>
</dbReference>
<comment type="caution">
    <text evidence="3">The sequence shown here is derived from an EMBL/GenBank/DDBJ whole genome shotgun (WGS) entry which is preliminary data.</text>
</comment>
<dbReference type="GO" id="GO:0008745">
    <property type="term" value="F:N-acetylmuramoyl-L-alanine amidase activity"/>
    <property type="evidence" value="ECO:0007669"/>
    <property type="project" value="InterPro"/>
</dbReference>
<keyword evidence="1" id="KW-0378">Hydrolase</keyword>
<gene>
    <name evidence="3" type="ORF">IAC57_01700</name>
</gene>
<dbReference type="InterPro" id="IPR050695">
    <property type="entry name" value="N-acetylmuramoyl_amidase_3"/>
</dbReference>
<feature type="domain" description="MurNAc-LAA" evidence="2">
    <location>
        <begin position="121"/>
        <end position="234"/>
    </location>
</feature>
<dbReference type="Gene3D" id="3.40.630.40">
    <property type="entry name" value="Zn-dependent exopeptidases"/>
    <property type="match status" value="1"/>
</dbReference>
<dbReference type="CDD" id="cd02696">
    <property type="entry name" value="MurNAc-LAA"/>
    <property type="match status" value="1"/>
</dbReference>
<dbReference type="PANTHER" id="PTHR30404">
    <property type="entry name" value="N-ACETYLMURAMOYL-L-ALANINE AMIDASE"/>
    <property type="match status" value="1"/>
</dbReference>
<name>A0A9D1SGJ7_9FIRM</name>
<dbReference type="InterPro" id="IPR002508">
    <property type="entry name" value="MurNAc-LAA_cat"/>
</dbReference>
<accession>A0A9D1SGJ7</accession>
<evidence type="ECO:0000313" key="4">
    <source>
        <dbReference type="Proteomes" id="UP000824081"/>
    </source>
</evidence>
<reference evidence="3" key="2">
    <citation type="journal article" date="2021" name="PeerJ">
        <title>Extensive microbial diversity within the chicken gut microbiome revealed by metagenomics and culture.</title>
        <authorList>
            <person name="Gilroy R."/>
            <person name="Ravi A."/>
            <person name="Getino M."/>
            <person name="Pursley I."/>
            <person name="Horton D.L."/>
            <person name="Alikhan N.F."/>
            <person name="Baker D."/>
            <person name="Gharbi K."/>
            <person name="Hall N."/>
            <person name="Watson M."/>
            <person name="Adriaenssens E.M."/>
            <person name="Foster-Nyarko E."/>
            <person name="Jarju S."/>
            <person name="Secka A."/>
            <person name="Antonio M."/>
            <person name="Oren A."/>
            <person name="Chaudhuri R.R."/>
            <person name="La Ragione R."/>
            <person name="Hildebrand F."/>
            <person name="Pallen M.J."/>
        </authorList>
    </citation>
    <scope>NUCLEOTIDE SEQUENCE</scope>
    <source>
        <strain evidence="3">11687</strain>
    </source>
</reference>
<organism evidence="3 4">
    <name type="scientific">Candidatus Scatosoma pullistercoris</name>
    <dbReference type="NCBI Taxonomy" id="2840934"/>
    <lineage>
        <taxon>Bacteria</taxon>
        <taxon>Bacillati</taxon>
        <taxon>Bacillota</taxon>
        <taxon>Clostridia</taxon>
        <taxon>Candidatus Scatosoma</taxon>
    </lineage>
</organism>
<dbReference type="GO" id="GO:0009253">
    <property type="term" value="P:peptidoglycan catabolic process"/>
    <property type="evidence" value="ECO:0007669"/>
    <property type="project" value="InterPro"/>
</dbReference>
<evidence type="ECO:0000259" key="2">
    <source>
        <dbReference type="SMART" id="SM00646"/>
    </source>
</evidence>
<protein>
    <submittedName>
        <fullName evidence="3">N-acetylmuramoyl-L-alanine amidase</fullName>
    </submittedName>
</protein>
<dbReference type="SUPFAM" id="SSF53187">
    <property type="entry name" value="Zn-dependent exopeptidases"/>
    <property type="match status" value="1"/>
</dbReference>
<dbReference type="GO" id="GO:0030288">
    <property type="term" value="C:outer membrane-bounded periplasmic space"/>
    <property type="evidence" value="ECO:0007669"/>
    <property type="project" value="TreeGrafter"/>
</dbReference>
<evidence type="ECO:0000256" key="1">
    <source>
        <dbReference type="ARBA" id="ARBA00022801"/>
    </source>
</evidence>
<evidence type="ECO:0000313" key="3">
    <source>
        <dbReference type="EMBL" id="HIU58793.1"/>
    </source>
</evidence>
<dbReference type="Pfam" id="PF01520">
    <property type="entry name" value="Amidase_3"/>
    <property type="match status" value="1"/>
</dbReference>
<proteinExistence type="predicted"/>
<dbReference type="Proteomes" id="UP000824081">
    <property type="component" value="Unassembled WGS sequence"/>
</dbReference>
<sequence length="243" mass="26250">MNRNEKTRSFSKKLGILLFTVIASGFIAAFALCIGALSVPVFAVTRPMCIVLDAGHGGVDGGVVGRETGVKESDLNLAVTMKLKTVLERAGFDVVLTRKTEAGLYGAATTGFKKRDMQKRKEIIEEAKPVAVISVHQNFYPTRTTRGGQVFYRTGSESGKKLAEGIQNQFNLLYAEEGVSPRTAAKGDYYMLKCTDYTSVIAECGFLSNRADESLLVAESFQERVAEAIYAGLIGYFSAVSGA</sequence>
<dbReference type="PANTHER" id="PTHR30404:SF0">
    <property type="entry name" value="N-ACETYLMURAMOYL-L-ALANINE AMIDASE AMIC"/>
    <property type="match status" value="1"/>
</dbReference>
<dbReference type="EMBL" id="DVMZ01000049">
    <property type="protein sequence ID" value="HIU58793.1"/>
    <property type="molecule type" value="Genomic_DNA"/>
</dbReference>